<comment type="caution">
    <text evidence="3">The sequence shown here is derived from an EMBL/GenBank/DDBJ whole genome shotgun (WGS) entry which is preliminary data.</text>
</comment>
<dbReference type="InterPro" id="IPR013976">
    <property type="entry name" value="HDOD"/>
</dbReference>
<evidence type="ECO:0000313" key="3">
    <source>
        <dbReference type="EMBL" id="MFC0250750.1"/>
    </source>
</evidence>
<sequence length="330" mass="35376">MKNWINRLLSGAESQAPQEPGGARAGAALQDDAADEANEANEANTDVLYYRWLTGPAAFDAPPETAGLILEQVRQLAQNPGVAAELVPRVPELIPKLLRSLRDENVTSAELAGQVAEDVVLVAEVLREANSAYYRPMTPIKTLDAAIMLLGQNGLRMLLARVAFRPVIRMHEAGFARRVAPLLWNHSERCAVAASLMAPGLTADIFESCLAGLMQDVGLIVAFRLADRICQNGKVPDSSAFGLDLMAHSRQLSAAIAAYWDFPENVSDAIAQAGNPDGSALAQALAQGDHIAKLRLLIDAGVLPEDDPLVSNGLNSFQRRCLGKLSNLDQ</sequence>
<gene>
    <name evidence="3" type="ORF">ACFFJK_02510</name>
</gene>
<dbReference type="Pfam" id="PF08668">
    <property type="entry name" value="HDOD"/>
    <property type="match status" value="1"/>
</dbReference>
<protein>
    <submittedName>
        <fullName evidence="3">HDOD domain-containing protein</fullName>
    </submittedName>
</protein>
<dbReference type="RefSeq" id="WP_379677511.1">
    <property type="nucleotide sequence ID" value="NZ_JBHLWP010000003.1"/>
</dbReference>
<evidence type="ECO:0000259" key="2">
    <source>
        <dbReference type="PROSITE" id="PS51833"/>
    </source>
</evidence>
<reference evidence="3 4" key="1">
    <citation type="submission" date="2024-09" db="EMBL/GenBank/DDBJ databases">
        <authorList>
            <person name="Sun Q."/>
            <person name="Mori K."/>
        </authorList>
    </citation>
    <scope>NUCLEOTIDE SEQUENCE [LARGE SCALE GENOMIC DNA]</scope>
    <source>
        <strain evidence="3 4">CCM 7792</strain>
    </source>
</reference>
<evidence type="ECO:0000313" key="4">
    <source>
        <dbReference type="Proteomes" id="UP001589773"/>
    </source>
</evidence>
<organism evidence="3 4">
    <name type="scientific">Massilia consociata</name>
    <dbReference type="NCBI Taxonomy" id="760117"/>
    <lineage>
        <taxon>Bacteria</taxon>
        <taxon>Pseudomonadati</taxon>
        <taxon>Pseudomonadota</taxon>
        <taxon>Betaproteobacteria</taxon>
        <taxon>Burkholderiales</taxon>
        <taxon>Oxalobacteraceae</taxon>
        <taxon>Telluria group</taxon>
        <taxon>Massilia</taxon>
    </lineage>
</organism>
<dbReference type="Proteomes" id="UP001589773">
    <property type="component" value="Unassembled WGS sequence"/>
</dbReference>
<keyword evidence="4" id="KW-1185">Reference proteome</keyword>
<name>A0ABV6FB48_9BURK</name>
<accession>A0ABV6FB48</accession>
<dbReference type="InterPro" id="IPR052340">
    <property type="entry name" value="RNase_Y/CdgJ"/>
</dbReference>
<feature type="region of interest" description="Disordered" evidence="1">
    <location>
        <begin position="10"/>
        <end position="38"/>
    </location>
</feature>
<dbReference type="SUPFAM" id="SSF109604">
    <property type="entry name" value="HD-domain/PDEase-like"/>
    <property type="match status" value="1"/>
</dbReference>
<feature type="domain" description="HDOD" evidence="2">
    <location>
        <begin position="87"/>
        <end position="276"/>
    </location>
</feature>
<dbReference type="PANTHER" id="PTHR33525">
    <property type="match status" value="1"/>
</dbReference>
<feature type="compositionally biased region" description="Low complexity" evidence="1">
    <location>
        <begin position="21"/>
        <end position="31"/>
    </location>
</feature>
<dbReference type="Gene3D" id="1.10.3210.10">
    <property type="entry name" value="Hypothetical protein af1432"/>
    <property type="match status" value="1"/>
</dbReference>
<proteinExistence type="predicted"/>
<dbReference type="PROSITE" id="PS51833">
    <property type="entry name" value="HDOD"/>
    <property type="match status" value="1"/>
</dbReference>
<dbReference type="PANTHER" id="PTHR33525:SF6">
    <property type="entry name" value="HDOD DOMAIN-CONTAINING PROTEIN"/>
    <property type="match status" value="1"/>
</dbReference>
<dbReference type="EMBL" id="JBHLWP010000003">
    <property type="protein sequence ID" value="MFC0250750.1"/>
    <property type="molecule type" value="Genomic_DNA"/>
</dbReference>
<evidence type="ECO:0000256" key="1">
    <source>
        <dbReference type="SAM" id="MobiDB-lite"/>
    </source>
</evidence>